<evidence type="ECO:0000313" key="3">
    <source>
        <dbReference type="Proteomes" id="UP000316639"/>
    </source>
</evidence>
<evidence type="ECO:0000313" key="2">
    <source>
        <dbReference type="EMBL" id="TWP49642.1"/>
    </source>
</evidence>
<protein>
    <submittedName>
        <fullName evidence="2">Uncharacterized protein</fullName>
    </submittedName>
</protein>
<feature type="chain" id="PRO_5021779752" evidence="1">
    <location>
        <begin position="21"/>
        <end position="166"/>
    </location>
</feature>
<reference evidence="2 3" key="1">
    <citation type="submission" date="2019-07" db="EMBL/GenBank/DDBJ databases">
        <title>Lentzea xizangensis sp. nov., isolated from Qinghai-Tibetan Plateau Soils.</title>
        <authorList>
            <person name="Huang J."/>
        </authorList>
    </citation>
    <scope>NUCLEOTIDE SEQUENCE [LARGE SCALE GENOMIC DNA]</scope>
    <source>
        <strain evidence="2 3">FXJ1.1311</strain>
    </source>
</reference>
<dbReference type="Gene3D" id="2.80.10.50">
    <property type="match status" value="1"/>
</dbReference>
<dbReference type="InterPro" id="IPR008999">
    <property type="entry name" value="Actin-crosslinking"/>
</dbReference>
<comment type="caution">
    <text evidence="2">The sequence shown here is derived from an EMBL/GenBank/DDBJ whole genome shotgun (WGS) entry which is preliminary data.</text>
</comment>
<dbReference type="CDD" id="cd00257">
    <property type="entry name" value="beta-trefoil_FSCN-like"/>
    <property type="match status" value="1"/>
</dbReference>
<sequence>MLTAGGFAAASLVGAGTAQAATDPNTCFIRTHDGHYVTAVGGGGRSSDVMHTNATVPSTWERFTIVYSGDGVHYGLRTAFGYYVTAVNSGGLSSNNVPDVLHTDATVLRNWEKFTFAVDGDGKYGLRAFDGHLLSAVGGGGRSSRAFDSNRTVLDTWEKFAFTCNV</sequence>
<name>A0A563EQ71_9PSEU</name>
<dbReference type="AlphaFoldDB" id="A0A563EQ71"/>
<dbReference type="EMBL" id="VOBR01000015">
    <property type="protein sequence ID" value="TWP49642.1"/>
    <property type="molecule type" value="Genomic_DNA"/>
</dbReference>
<proteinExistence type="predicted"/>
<feature type="signal peptide" evidence="1">
    <location>
        <begin position="1"/>
        <end position="20"/>
    </location>
</feature>
<accession>A0A563EQ71</accession>
<gene>
    <name evidence="2" type="ORF">FKR81_23635</name>
</gene>
<evidence type="ECO:0000256" key="1">
    <source>
        <dbReference type="SAM" id="SignalP"/>
    </source>
</evidence>
<dbReference type="SUPFAM" id="SSF50405">
    <property type="entry name" value="Actin-crosslinking proteins"/>
    <property type="match status" value="1"/>
</dbReference>
<organism evidence="2 3">
    <name type="scientific">Lentzea tibetensis</name>
    <dbReference type="NCBI Taxonomy" id="2591470"/>
    <lineage>
        <taxon>Bacteria</taxon>
        <taxon>Bacillati</taxon>
        <taxon>Actinomycetota</taxon>
        <taxon>Actinomycetes</taxon>
        <taxon>Pseudonocardiales</taxon>
        <taxon>Pseudonocardiaceae</taxon>
        <taxon>Lentzea</taxon>
    </lineage>
</organism>
<keyword evidence="3" id="KW-1185">Reference proteome</keyword>
<dbReference type="OrthoDB" id="9783748at2"/>
<keyword evidence="1" id="KW-0732">Signal</keyword>
<dbReference type="Proteomes" id="UP000316639">
    <property type="component" value="Unassembled WGS sequence"/>
</dbReference>